<dbReference type="InterPro" id="IPR050236">
    <property type="entry name" value="Ser_Thr_kinase_AGC"/>
</dbReference>
<gene>
    <name evidence="10" type="ORF">M9Y10_009204</name>
</gene>
<evidence type="ECO:0000256" key="4">
    <source>
        <dbReference type="ARBA" id="ARBA00022741"/>
    </source>
</evidence>
<proteinExistence type="predicted"/>
<dbReference type="PANTHER" id="PTHR24356">
    <property type="entry name" value="SERINE/THREONINE-PROTEIN KINASE"/>
    <property type="match status" value="1"/>
</dbReference>
<reference evidence="10 11" key="1">
    <citation type="submission" date="2024-04" db="EMBL/GenBank/DDBJ databases">
        <title>Tritrichomonas musculus Genome.</title>
        <authorList>
            <person name="Alves-Ferreira E."/>
            <person name="Grigg M."/>
            <person name="Lorenzi H."/>
            <person name="Galac M."/>
        </authorList>
    </citation>
    <scope>NUCLEOTIDE SEQUENCE [LARGE SCALE GENOMIC DNA]</scope>
    <source>
        <strain evidence="10 11">EAF2021</strain>
    </source>
</reference>
<dbReference type="Gene3D" id="3.30.200.20">
    <property type="entry name" value="Phosphorylase Kinase, domain 1"/>
    <property type="match status" value="1"/>
</dbReference>
<keyword evidence="5 10" id="KW-0418">Kinase</keyword>
<dbReference type="Pfam" id="PF00069">
    <property type="entry name" value="Pkinase"/>
    <property type="match status" value="1"/>
</dbReference>
<evidence type="ECO:0000256" key="1">
    <source>
        <dbReference type="ARBA" id="ARBA00012513"/>
    </source>
</evidence>
<organism evidence="10 11">
    <name type="scientific">Tritrichomonas musculus</name>
    <dbReference type="NCBI Taxonomy" id="1915356"/>
    <lineage>
        <taxon>Eukaryota</taxon>
        <taxon>Metamonada</taxon>
        <taxon>Parabasalia</taxon>
        <taxon>Tritrichomonadida</taxon>
        <taxon>Tritrichomonadidae</taxon>
        <taxon>Tritrichomonas</taxon>
    </lineage>
</organism>
<dbReference type="SUPFAM" id="SSF56112">
    <property type="entry name" value="Protein kinase-like (PK-like)"/>
    <property type="match status" value="1"/>
</dbReference>
<comment type="catalytic activity">
    <reaction evidence="7">
        <text>L-threonyl-[protein] + ATP = O-phospho-L-threonyl-[protein] + ADP + H(+)</text>
        <dbReference type="Rhea" id="RHEA:46608"/>
        <dbReference type="Rhea" id="RHEA-COMP:11060"/>
        <dbReference type="Rhea" id="RHEA-COMP:11605"/>
        <dbReference type="ChEBI" id="CHEBI:15378"/>
        <dbReference type="ChEBI" id="CHEBI:30013"/>
        <dbReference type="ChEBI" id="CHEBI:30616"/>
        <dbReference type="ChEBI" id="CHEBI:61977"/>
        <dbReference type="ChEBI" id="CHEBI:456216"/>
        <dbReference type="EC" id="2.7.11.1"/>
    </reaction>
</comment>
<keyword evidence="6" id="KW-0067">ATP-binding</keyword>
<dbReference type="InterPro" id="IPR000719">
    <property type="entry name" value="Prot_kinase_dom"/>
</dbReference>
<evidence type="ECO:0000256" key="2">
    <source>
        <dbReference type="ARBA" id="ARBA00022527"/>
    </source>
</evidence>
<dbReference type="EMBL" id="JAPFFF010000015">
    <property type="protein sequence ID" value="KAK8866245.1"/>
    <property type="molecule type" value="Genomic_DNA"/>
</dbReference>
<accession>A0ABR2IMV3</accession>
<dbReference type="GO" id="GO:0016301">
    <property type="term" value="F:kinase activity"/>
    <property type="evidence" value="ECO:0007669"/>
    <property type="project" value="UniProtKB-KW"/>
</dbReference>
<keyword evidence="3" id="KW-0808">Transferase</keyword>
<dbReference type="EC" id="2.7.11.1" evidence="1"/>
<dbReference type="Proteomes" id="UP001470230">
    <property type="component" value="Unassembled WGS sequence"/>
</dbReference>
<feature type="domain" description="Protein kinase" evidence="9">
    <location>
        <begin position="100"/>
        <end position="396"/>
    </location>
</feature>
<dbReference type="InterPro" id="IPR011009">
    <property type="entry name" value="Kinase-like_dom_sf"/>
</dbReference>
<dbReference type="PROSITE" id="PS00108">
    <property type="entry name" value="PROTEIN_KINASE_ST"/>
    <property type="match status" value="1"/>
</dbReference>
<sequence length="462" mass="53172">MSVIRRPAMLSYNIPAHQYSHNQMDPTPQMMLRAQTVSNVLEESIMKTTIENEENNKAFQKVLSCEDLPPPQKAEKIEELKQSLRNYTRILRTKTNPGMFVKHALIGKSEFSRVFLVTDKTDHNFYAMKVMPKTKIIENGLVSNIMCERKILSSILTNNERIVNMYASFQDQVNIYYLLEYIPGGDLRHLMRTISSNTKVIQFIIGELILDLEAIHNSNIVHLDVKPENILMKSDGHLKISDFGISEILDDNSQEDIDSKLNFPNNADEDISNKRMINEILLQQRGKTASKMSTLEYMAPEVYTSSKRKRNISFKADLWSVGIILYELFYGEVPFPREVIVREFFETKTDFSKKYLYFPSSSTRFVPSSAISLIRELLKPVDKRPSIDEVKNSPFFKGFNFDEPSLNIPPLVPSISAPFDLSHFTCEDMFDLSDVPQIENSGWAQLAFLGFTYRKRPDSLNL</sequence>
<dbReference type="SMART" id="SM00220">
    <property type="entry name" value="S_TKc"/>
    <property type="match status" value="1"/>
</dbReference>
<keyword evidence="2" id="KW-0723">Serine/threonine-protein kinase</keyword>
<keyword evidence="4" id="KW-0547">Nucleotide-binding</keyword>
<dbReference type="PROSITE" id="PS50011">
    <property type="entry name" value="PROTEIN_KINASE_DOM"/>
    <property type="match status" value="1"/>
</dbReference>
<evidence type="ECO:0000313" key="10">
    <source>
        <dbReference type="EMBL" id="KAK8866245.1"/>
    </source>
</evidence>
<comment type="catalytic activity">
    <reaction evidence="8">
        <text>L-seryl-[protein] + ATP = O-phospho-L-seryl-[protein] + ADP + H(+)</text>
        <dbReference type="Rhea" id="RHEA:17989"/>
        <dbReference type="Rhea" id="RHEA-COMP:9863"/>
        <dbReference type="Rhea" id="RHEA-COMP:11604"/>
        <dbReference type="ChEBI" id="CHEBI:15378"/>
        <dbReference type="ChEBI" id="CHEBI:29999"/>
        <dbReference type="ChEBI" id="CHEBI:30616"/>
        <dbReference type="ChEBI" id="CHEBI:83421"/>
        <dbReference type="ChEBI" id="CHEBI:456216"/>
        <dbReference type="EC" id="2.7.11.1"/>
    </reaction>
</comment>
<evidence type="ECO:0000313" key="11">
    <source>
        <dbReference type="Proteomes" id="UP001470230"/>
    </source>
</evidence>
<dbReference type="PANTHER" id="PTHR24356:SF418">
    <property type="entry name" value="SERINE_THREONINE-PROTEIN KINASE WARTS"/>
    <property type="match status" value="1"/>
</dbReference>
<dbReference type="Gene3D" id="1.10.510.10">
    <property type="entry name" value="Transferase(Phosphotransferase) domain 1"/>
    <property type="match status" value="1"/>
</dbReference>
<evidence type="ECO:0000256" key="7">
    <source>
        <dbReference type="ARBA" id="ARBA00047899"/>
    </source>
</evidence>
<evidence type="ECO:0000259" key="9">
    <source>
        <dbReference type="PROSITE" id="PS50011"/>
    </source>
</evidence>
<evidence type="ECO:0000256" key="8">
    <source>
        <dbReference type="ARBA" id="ARBA00048679"/>
    </source>
</evidence>
<protein>
    <recommendedName>
        <fullName evidence="1">non-specific serine/threonine protein kinase</fullName>
        <ecNumber evidence="1">2.7.11.1</ecNumber>
    </recommendedName>
</protein>
<evidence type="ECO:0000256" key="3">
    <source>
        <dbReference type="ARBA" id="ARBA00022679"/>
    </source>
</evidence>
<name>A0ABR2IMV3_9EUKA</name>
<comment type="caution">
    <text evidence="10">The sequence shown here is derived from an EMBL/GenBank/DDBJ whole genome shotgun (WGS) entry which is preliminary data.</text>
</comment>
<dbReference type="InterPro" id="IPR008271">
    <property type="entry name" value="Ser/Thr_kinase_AS"/>
</dbReference>
<evidence type="ECO:0000256" key="5">
    <source>
        <dbReference type="ARBA" id="ARBA00022777"/>
    </source>
</evidence>
<keyword evidence="11" id="KW-1185">Reference proteome</keyword>
<evidence type="ECO:0000256" key="6">
    <source>
        <dbReference type="ARBA" id="ARBA00022840"/>
    </source>
</evidence>